<dbReference type="EMBL" id="VSRR010119407">
    <property type="protein sequence ID" value="MPC99693.1"/>
    <property type="molecule type" value="Genomic_DNA"/>
</dbReference>
<proteinExistence type="predicted"/>
<gene>
    <name evidence="2" type="ORF">E2C01_095121</name>
</gene>
<comment type="caution">
    <text evidence="2">The sequence shown here is derived from an EMBL/GenBank/DDBJ whole genome shotgun (WGS) entry which is preliminary data.</text>
</comment>
<sequence>MYHFVHSEAQGDSHSLPSKDNAPSHKTTCFHHTHTPFTQKSKLKIVTPNPASEFPSGEGTKNDPTSDCSFFGDPKCLDTSLNFFFINFCNIHCLKI</sequence>
<dbReference type="Proteomes" id="UP000324222">
    <property type="component" value="Unassembled WGS sequence"/>
</dbReference>
<keyword evidence="3" id="KW-1185">Reference proteome</keyword>
<dbReference type="AlphaFoldDB" id="A0A5B7JZ62"/>
<reference evidence="2 3" key="1">
    <citation type="submission" date="2019-05" db="EMBL/GenBank/DDBJ databases">
        <title>Another draft genome of Portunus trituberculatus and its Hox gene families provides insights of decapod evolution.</title>
        <authorList>
            <person name="Jeong J.-H."/>
            <person name="Song I."/>
            <person name="Kim S."/>
            <person name="Choi T."/>
            <person name="Kim D."/>
            <person name="Ryu S."/>
            <person name="Kim W."/>
        </authorList>
    </citation>
    <scope>NUCLEOTIDE SEQUENCE [LARGE SCALE GENOMIC DNA]</scope>
    <source>
        <tissue evidence="2">Muscle</tissue>
    </source>
</reference>
<name>A0A5B7JZ62_PORTR</name>
<evidence type="ECO:0000313" key="2">
    <source>
        <dbReference type="EMBL" id="MPC99693.1"/>
    </source>
</evidence>
<evidence type="ECO:0000256" key="1">
    <source>
        <dbReference type="SAM" id="MobiDB-lite"/>
    </source>
</evidence>
<feature type="compositionally biased region" description="Basic and acidic residues" evidence="1">
    <location>
        <begin position="1"/>
        <end position="11"/>
    </location>
</feature>
<feature type="region of interest" description="Disordered" evidence="1">
    <location>
        <begin position="1"/>
        <end position="33"/>
    </location>
</feature>
<organism evidence="2 3">
    <name type="scientific">Portunus trituberculatus</name>
    <name type="common">Swimming crab</name>
    <name type="synonym">Neptunus trituberculatus</name>
    <dbReference type="NCBI Taxonomy" id="210409"/>
    <lineage>
        <taxon>Eukaryota</taxon>
        <taxon>Metazoa</taxon>
        <taxon>Ecdysozoa</taxon>
        <taxon>Arthropoda</taxon>
        <taxon>Crustacea</taxon>
        <taxon>Multicrustacea</taxon>
        <taxon>Malacostraca</taxon>
        <taxon>Eumalacostraca</taxon>
        <taxon>Eucarida</taxon>
        <taxon>Decapoda</taxon>
        <taxon>Pleocyemata</taxon>
        <taxon>Brachyura</taxon>
        <taxon>Eubrachyura</taxon>
        <taxon>Portunoidea</taxon>
        <taxon>Portunidae</taxon>
        <taxon>Portuninae</taxon>
        <taxon>Portunus</taxon>
    </lineage>
</organism>
<accession>A0A5B7JZ62</accession>
<evidence type="ECO:0000313" key="3">
    <source>
        <dbReference type="Proteomes" id="UP000324222"/>
    </source>
</evidence>
<protein>
    <submittedName>
        <fullName evidence="2">Uncharacterized protein</fullName>
    </submittedName>
</protein>